<keyword evidence="2" id="KW-1185">Reference proteome</keyword>
<dbReference type="Proteomes" id="UP000479335">
    <property type="component" value="Unassembled WGS sequence"/>
</dbReference>
<dbReference type="RefSeq" id="WP_161009705.1">
    <property type="nucleotide sequence ID" value="NZ_WWCN01000024.1"/>
</dbReference>
<protein>
    <submittedName>
        <fullName evidence="1">Uncharacterized protein</fullName>
    </submittedName>
</protein>
<sequence>MTLFNSPSRFESAHVNEIALRKGKSDFHPNKKGVLVQDAHENLTIRGAFGPMSVSFGMVGPPRLDIHKTGELAFSHIQGLFALICTEDYQDPLKMRLLPQEQFIWYDWYTYSDWGNPQAVEIAKRVNSWECLANIDSAEGYFKATLRQSDEGLFWALEWNQYLRLVGGISLSRMSVFEGLPDEGWMATPEGRMRQNIPHDTDSDQLFSGVVSQSE</sequence>
<gene>
    <name evidence="1" type="ORF">GTP46_26925</name>
</gene>
<dbReference type="AlphaFoldDB" id="A0A6L8KFP8"/>
<evidence type="ECO:0000313" key="1">
    <source>
        <dbReference type="EMBL" id="MYM26269.1"/>
    </source>
</evidence>
<evidence type="ECO:0000313" key="2">
    <source>
        <dbReference type="Proteomes" id="UP000479335"/>
    </source>
</evidence>
<name>A0A6L8KFP8_9BURK</name>
<dbReference type="EMBL" id="WWCN01000024">
    <property type="protein sequence ID" value="MYM26269.1"/>
    <property type="molecule type" value="Genomic_DNA"/>
</dbReference>
<comment type="caution">
    <text evidence="1">The sequence shown here is derived from an EMBL/GenBank/DDBJ whole genome shotgun (WGS) entry which is preliminary data.</text>
</comment>
<proteinExistence type="predicted"/>
<organism evidence="1 2">
    <name type="scientific">Duganella flavida</name>
    <dbReference type="NCBI Taxonomy" id="2692175"/>
    <lineage>
        <taxon>Bacteria</taxon>
        <taxon>Pseudomonadati</taxon>
        <taxon>Pseudomonadota</taxon>
        <taxon>Betaproteobacteria</taxon>
        <taxon>Burkholderiales</taxon>
        <taxon>Oxalobacteraceae</taxon>
        <taxon>Telluria group</taxon>
        <taxon>Duganella</taxon>
    </lineage>
</organism>
<reference evidence="1 2" key="1">
    <citation type="submission" date="2019-12" db="EMBL/GenBank/DDBJ databases">
        <title>Novel species isolated from a subtropical stream in China.</title>
        <authorList>
            <person name="Lu H."/>
        </authorList>
    </citation>
    <scope>NUCLEOTIDE SEQUENCE [LARGE SCALE GENOMIC DNA]</scope>
    <source>
        <strain evidence="1 2">FT135W</strain>
    </source>
</reference>
<accession>A0A6L8KFP8</accession>